<feature type="domain" description="Retrovirus-related Pol polyprotein from transposon TNT 1-94-like beta-barrel" evidence="2">
    <location>
        <begin position="315"/>
        <end position="374"/>
    </location>
</feature>
<protein>
    <recommendedName>
        <fullName evidence="2">Retrovirus-related Pol polyprotein from transposon TNT 1-94-like beta-barrel domain-containing protein</fullName>
    </recommendedName>
</protein>
<comment type="caution">
    <text evidence="3">The sequence shown here is derived from an EMBL/GenBank/DDBJ whole genome shotgun (WGS) entry which is preliminary data.</text>
</comment>
<evidence type="ECO:0000313" key="4">
    <source>
        <dbReference type="Proteomes" id="UP000585474"/>
    </source>
</evidence>
<accession>A0A7J0FN92</accession>
<evidence type="ECO:0000256" key="1">
    <source>
        <dbReference type="SAM" id="MobiDB-lite"/>
    </source>
</evidence>
<evidence type="ECO:0000259" key="2">
    <source>
        <dbReference type="Pfam" id="PF22936"/>
    </source>
</evidence>
<dbReference type="Pfam" id="PF14223">
    <property type="entry name" value="Retrotran_gag_2"/>
    <property type="match status" value="1"/>
</dbReference>
<proteinExistence type="predicted"/>
<keyword evidence="4" id="KW-1185">Reference proteome</keyword>
<gene>
    <name evidence="3" type="ORF">Acr_13g0015920</name>
</gene>
<sequence>MRYIVDMLQEVIHAPGRHPTCPHAPGRGSHALPRASRRTHALARVVMEVPHACTCRKMAATATTCQEGRFTSYSAKKDAARAARTSRQLWCPVAIQSAPVSTESQSAATSAKEYFGNILSEKLRMENILFYKDLHDPLEDKGDKPIAMKDDEWKKMNRKTIGLIRQCIGYELKRGTKVAEHTSEFQNLINQLASVDLQFDNEMQAILFLSSLLESWETLVVSLSNSTPNEKLTMSMVMDALFNEKARIREMGMTNQSELQALVSEGSKERGQGQRRGHHRAHDQSSETAATTVMVEDKDESDVFLAASIDGKSDWVLYLGSDYHLCRDRDVFSTYKACEGHVWMTNNMATRVIGKGLVRFCMAGGRSMMLAEILWRSWTRSCQDGQLEDIGLPSNGLEGEIAEIQPTWMSPSPVAKSKPGWGSHGVSMSK</sequence>
<reference evidence="3 4" key="1">
    <citation type="submission" date="2019-07" db="EMBL/GenBank/DDBJ databases">
        <title>De Novo Assembly of kiwifruit Actinidia rufa.</title>
        <authorList>
            <person name="Sugita-Konishi S."/>
            <person name="Sato K."/>
            <person name="Mori E."/>
            <person name="Abe Y."/>
            <person name="Kisaki G."/>
            <person name="Hamano K."/>
            <person name="Suezawa K."/>
            <person name="Otani M."/>
            <person name="Fukuda T."/>
            <person name="Manabe T."/>
            <person name="Gomi K."/>
            <person name="Tabuchi M."/>
            <person name="Akimitsu K."/>
            <person name="Kataoka I."/>
        </authorList>
    </citation>
    <scope>NUCLEOTIDE SEQUENCE [LARGE SCALE GENOMIC DNA]</scope>
    <source>
        <strain evidence="4">cv. Fuchu</strain>
    </source>
</reference>
<name>A0A7J0FN92_9ERIC</name>
<dbReference type="Proteomes" id="UP000585474">
    <property type="component" value="Unassembled WGS sequence"/>
</dbReference>
<evidence type="ECO:0000313" key="3">
    <source>
        <dbReference type="EMBL" id="GFZ00193.1"/>
    </source>
</evidence>
<feature type="region of interest" description="Disordered" evidence="1">
    <location>
        <begin position="411"/>
        <end position="430"/>
    </location>
</feature>
<organism evidence="3 4">
    <name type="scientific">Actinidia rufa</name>
    <dbReference type="NCBI Taxonomy" id="165716"/>
    <lineage>
        <taxon>Eukaryota</taxon>
        <taxon>Viridiplantae</taxon>
        <taxon>Streptophyta</taxon>
        <taxon>Embryophyta</taxon>
        <taxon>Tracheophyta</taxon>
        <taxon>Spermatophyta</taxon>
        <taxon>Magnoliopsida</taxon>
        <taxon>eudicotyledons</taxon>
        <taxon>Gunneridae</taxon>
        <taxon>Pentapetalae</taxon>
        <taxon>asterids</taxon>
        <taxon>Ericales</taxon>
        <taxon>Actinidiaceae</taxon>
        <taxon>Actinidia</taxon>
    </lineage>
</organism>
<feature type="region of interest" description="Disordered" evidence="1">
    <location>
        <begin position="264"/>
        <end position="291"/>
    </location>
</feature>
<dbReference type="AlphaFoldDB" id="A0A7J0FN92"/>
<dbReference type="InterPro" id="IPR054722">
    <property type="entry name" value="PolX-like_BBD"/>
</dbReference>
<dbReference type="Pfam" id="PF22936">
    <property type="entry name" value="Pol_BBD"/>
    <property type="match status" value="1"/>
</dbReference>
<dbReference type="EMBL" id="BJWL01000013">
    <property type="protein sequence ID" value="GFZ00193.1"/>
    <property type="molecule type" value="Genomic_DNA"/>
</dbReference>
<dbReference type="OrthoDB" id="513620at2759"/>